<dbReference type="Gene3D" id="1.20.120.330">
    <property type="entry name" value="Nucleotidyltransferases domain 2"/>
    <property type="match status" value="1"/>
</dbReference>
<sequence length="136" mass="15752">MAPLVRYRLARALETLDEARLLFENGKLHGCVNRLYYACFYAVEALLHSEGRTASKHSGVQSLFNRWWVKPGRIPRDFGEFYNKMFSIRSASDYGIDPQLERAQVEQWVQEAERFVTTVSSQIHGWLRANEPKSNA</sequence>
<dbReference type="PANTHER" id="PTHR36565">
    <property type="entry name" value="UPF0332 PROTEIN TM_1000"/>
    <property type="match status" value="1"/>
</dbReference>
<evidence type="ECO:0000313" key="4">
    <source>
        <dbReference type="Proteomes" id="UP001333102"/>
    </source>
</evidence>
<dbReference type="Proteomes" id="UP001333102">
    <property type="component" value="Chromosome"/>
</dbReference>
<dbReference type="RefSeq" id="WP_324670396.1">
    <property type="nucleotide sequence ID" value="NZ_CP141614.1"/>
</dbReference>
<accession>A0ABZ1BTS2</accession>
<dbReference type="InterPro" id="IPR007842">
    <property type="entry name" value="HEPN_dom"/>
</dbReference>
<comment type="similarity">
    <text evidence="1">Belongs to the UPF0332 family.</text>
</comment>
<protein>
    <submittedName>
        <fullName evidence="3">HEPN domain-containing protein</fullName>
    </submittedName>
</protein>
<evidence type="ECO:0000259" key="2">
    <source>
        <dbReference type="Pfam" id="PF05168"/>
    </source>
</evidence>
<dbReference type="PANTHER" id="PTHR36565:SF1">
    <property type="entry name" value="UPF0332 PROTEIN TM_1000"/>
    <property type="match status" value="1"/>
</dbReference>
<evidence type="ECO:0000256" key="1">
    <source>
        <dbReference type="ARBA" id="ARBA00038248"/>
    </source>
</evidence>
<evidence type="ECO:0000313" key="3">
    <source>
        <dbReference type="EMBL" id="WRP15963.1"/>
    </source>
</evidence>
<reference evidence="4" key="1">
    <citation type="submission" date="2023-12" db="EMBL/GenBank/DDBJ databases">
        <title>Novel isolates from deep terrestrial aquifers shed light on the physiology and ecology of the class Limnochordia.</title>
        <authorList>
            <person name="Karnachuk O.V."/>
            <person name="Lukina A.P."/>
            <person name="Avakyan M.R."/>
            <person name="Kadnikov V."/>
            <person name="Begmatov S."/>
            <person name="Beletsky A.V."/>
            <person name="Mardanov A.V."/>
            <person name="Ravin N.V."/>
        </authorList>
    </citation>
    <scope>NUCLEOTIDE SEQUENCE [LARGE SCALE GENOMIC DNA]</scope>
    <source>
        <strain evidence="4">LN</strain>
    </source>
</reference>
<gene>
    <name evidence="3" type="ORF">VLY81_10040</name>
</gene>
<keyword evidence="4" id="KW-1185">Reference proteome</keyword>
<dbReference type="Pfam" id="PF05168">
    <property type="entry name" value="HEPN"/>
    <property type="match status" value="1"/>
</dbReference>
<feature type="domain" description="HEPN" evidence="2">
    <location>
        <begin position="6"/>
        <end position="120"/>
    </location>
</feature>
<name>A0ABZ1BTS2_9FIRM</name>
<organism evidence="3 4">
    <name type="scientific">Geochorda subterranea</name>
    <dbReference type="NCBI Taxonomy" id="3109564"/>
    <lineage>
        <taxon>Bacteria</taxon>
        <taxon>Bacillati</taxon>
        <taxon>Bacillota</taxon>
        <taxon>Limnochordia</taxon>
        <taxon>Limnochordales</taxon>
        <taxon>Geochordaceae</taxon>
        <taxon>Geochorda</taxon>
    </lineage>
</organism>
<proteinExistence type="inferred from homology"/>
<dbReference type="InterPro" id="IPR052226">
    <property type="entry name" value="UPF0332_toxin"/>
</dbReference>
<dbReference type="EMBL" id="CP141614">
    <property type="protein sequence ID" value="WRP15963.1"/>
    <property type="molecule type" value="Genomic_DNA"/>
</dbReference>